<accession>A0ABX1VNY9</accession>
<comment type="caution">
    <text evidence="1">The sequence shown here is derived from an EMBL/GenBank/DDBJ whole genome shotgun (WGS) entry which is preliminary data.</text>
</comment>
<reference evidence="1 2" key="1">
    <citation type="submission" date="2020-03" db="EMBL/GenBank/DDBJ databases">
        <title>Genome Sequence of industrial isolate, B5A.</title>
        <authorList>
            <person name="Sharma S."/>
            <person name="Patil P.B."/>
            <person name="Korpole S."/>
        </authorList>
    </citation>
    <scope>NUCLEOTIDE SEQUENCE [LARGE SCALE GENOMIC DNA]</scope>
    <source>
        <strain evidence="1 2">PI-S10-B5A</strain>
    </source>
</reference>
<evidence type="ECO:0000313" key="1">
    <source>
        <dbReference type="EMBL" id="NNJ30071.1"/>
    </source>
</evidence>
<dbReference type="RefSeq" id="WP_170821281.1">
    <property type="nucleotide sequence ID" value="NZ_JAAOXG010000019.1"/>
</dbReference>
<protein>
    <submittedName>
        <fullName evidence="1">Uncharacterized protein</fullName>
    </submittedName>
</protein>
<evidence type="ECO:0000313" key="2">
    <source>
        <dbReference type="Proteomes" id="UP000539052"/>
    </source>
</evidence>
<sequence>MELREFEQRTGYFPTGEEYRTIEKFYMSFDGDKDAFCKAYKRNTDGLAEKIQRKTNLEYLKTSQQNDKEITRRDSEIEALKKQLEHEQEWRPYTDTENVSQKEYEALASASGSKKLTDDEAKALLYDWYGFAKEKITIHRTTPIYEVNRHNKLRKIGEYDRPPIYNATDYNYIRFDCGCMCYELQDDTLRPYMH</sequence>
<organism evidence="1 2">
    <name type="scientific">Lacrimispora defluvii</name>
    <dbReference type="NCBI Taxonomy" id="2719233"/>
    <lineage>
        <taxon>Bacteria</taxon>
        <taxon>Bacillati</taxon>
        <taxon>Bacillota</taxon>
        <taxon>Clostridia</taxon>
        <taxon>Lachnospirales</taxon>
        <taxon>Lachnospiraceae</taxon>
        <taxon>Lacrimispora</taxon>
    </lineage>
</organism>
<keyword evidence="2" id="KW-1185">Reference proteome</keyword>
<dbReference type="Proteomes" id="UP000539052">
    <property type="component" value="Unassembled WGS sequence"/>
</dbReference>
<dbReference type="EMBL" id="JAAOXG010000019">
    <property type="protein sequence ID" value="NNJ30071.1"/>
    <property type="molecule type" value="Genomic_DNA"/>
</dbReference>
<proteinExistence type="predicted"/>
<name>A0ABX1VNY9_9FIRM</name>
<gene>
    <name evidence="1" type="ORF">G9470_09760</name>
</gene>